<evidence type="ECO:0000256" key="1">
    <source>
        <dbReference type="ARBA" id="ARBA00022490"/>
    </source>
</evidence>
<dbReference type="HAMAP" id="MF_00611">
    <property type="entry name" value="FdeH"/>
    <property type="match status" value="1"/>
</dbReference>
<gene>
    <name evidence="2 6" type="primary">fdhE</name>
    <name evidence="6" type="ORF">HND93_16885</name>
</gene>
<comment type="similarity">
    <text evidence="2">Belongs to the FdhE family.</text>
</comment>
<dbReference type="CDD" id="cd16341">
    <property type="entry name" value="FdhE"/>
    <property type="match status" value="1"/>
</dbReference>
<dbReference type="Pfam" id="PF24860">
    <property type="entry name" value="FdhE_C"/>
    <property type="match status" value="1"/>
</dbReference>
<comment type="function">
    <text evidence="2">Necessary for formate dehydrogenase activity.</text>
</comment>
<dbReference type="SUPFAM" id="SSF144020">
    <property type="entry name" value="FdhE-like"/>
    <property type="match status" value="1"/>
</dbReference>
<feature type="domain" description="FdhE C-terminal" evidence="5">
    <location>
        <begin position="216"/>
        <end position="292"/>
    </location>
</feature>
<evidence type="ECO:0000259" key="5">
    <source>
        <dbReference type="Pfam" id="PF24860"/>
    </source>
</evidence>
<feature type="domain" description="FdhE N-terminal" evidence="3">
    <location>
        <begin position="9"/>
        <end position="174"/>
    </location>
</feature>
<dbReference type="Pfam" id="PF24859">
    <property type="entry name" value="FdhE_central"/>
    <property type="match status" value="1"/>
</dbReference>
<dbReference type="NCBIfam" id="TIGR01562">
    <property type="entry name" value="FdhE"/>
    <property type="match status" value="1"/>
</dbReference>
<dbReference type="PANTHER" id="PTHR37689:SF1">
    <property type="entry name" value="PROTEIN FDHE"/>
    <property type="match status" value="1"/>
</dbReference>
<dbReference type="PIRSF" id="PIRSF018296">
    <property type="entry name" value="Format_dh_formtn"/>
    <property type="match status" value="1"/>
</dbReference>
<organism evidence="6 7">
    <name type="scientific">Azospirillum oleiclasticum</name>
    <dbReference type="NCBI Taxonomy" id="2735135"/>
    <lineage>
        <taxon>Bacteria</taxon>
        <taxon>Pseudomonadati</taxon>
        <taxon>Pseudomonadota</taxon>
        <taxon>Alphaproteobacteria</taxon>
        <taxon>Rhodospirillales</taxon>
        <taxon>Azospirillaceae</taxon>
        <taxon>Azospirillum</taxon>
    </lineage>
</organism>
<dbReference type="InterPro" id="IPR006452">
    <property type="entry name" value="Formate_DH_accessory"/>
</dbReference>
<keyword evidence="1 2" id="KW-0963">Cytoplasm</keyword>
<dbReference type="Pfam" id="PF04216">
    <property type="entry name" value="FdhE_N"/>
    <property type="match status" value="1"/>
</dbReference>
<dbReference type="Proteomes" id="UP000584642">
    <property type="component" value="Unassembled WGS sequence"/>
</dbReference>
<evidence type="ECO:0000259" key="4">
    <source>
        <dbReference type="Pfam" id="PF24859"/>
    </source>
</evidence>
<dbReference type="InterPro" id="IPR024064">
    <property type="entry name" value="FdhE-like_sf"/>
</dbReference>
<dbReference type="InterPro" id="IPR056797">
    <property type="entry name" value="FdhE_central"/>
</dbReference>
<name>A0ABX2TB34_9PROT</name>
<dbReference type="InterPro" id="IPR056774">
    <property type="entry name" value="FdhE_N"/>
</dbReference>
<sequence length="295" mass="31161">MNIGEAADPPFAVLPDPASLFGRRAARFAELAPEHPLEAYLRFLASVAGAQRDCLDGLPEPVLPPPVELERAYTHSMPPVPFGRFEADAVFDATLTAFLDRLAVADGLPQASRDAIEGLRAADADARRAMADAVLVGSIPEDAVAPHVLMAAALQVHFTRAAARLDASRLTPVADAACPSCGSGPVASMIVGWPGAHGTRFCACSMCGTLWNVVRIKCLLCGGVDGIAYHTIEGAPDVVKAETCEQCHGYVKILHQHKDTRLESVADDVGSLGLDLLLAEEDWVRGGANPFLTGY</sequence>
<accession>A0ABX2TB34</accession>
<comment type="caution">
    <text evidence="6">The sequence shown here is derived from an EMBL/GenBank/DDBJ whole genome shotgun (WGS) entry which is preliminary data.</text>
</comment>
<evidence type="ECO:0000259" key="3">
    <source>
        <dbReference type="Pfam" id="PF04216"/>
    </source>
</evidence>
<dbReference type="Gene3D" id="3.90.1670.10">
    <property type="entry name" value="FdhE-like domain"/>
    <property type="match status" value="1"/>
</dbReference>
<reference evidence="6 7" key="1">
    <citation type="submission" date="2020-05" db="EMBL/GenBank/DDBJ databases">
        <title>Azospirillum oleiclasticum sp. nov, a nitrogen-fixing and heavy crude oil-emulsifying bacterium isolated from the crude oil of Yumen Oilfield.</title>
        <authorList>
            <person name="Wu D."/>
            <person name="Cai M."/>
            <person name="Zhang X."/>
        </authorList>
    </citation>
    <scope>NUCLEOTIDE SEQUENCE [LARGE SCALE GENOMIC DNA]</scope>
    <source>
        <strain evidence="6 7">ROY-1-1-2</strain>
    </source>
</reference>
<protein>
    <recommendedName>
        <fullName evidence="2">Protein FdhE homolog</fullName>
    </recommendedName>
</protein>
<evidence type="ECO:0000313" key="7">
    <source>
        <dbReference type="Proteomes" id="UP000584642"/>
    </source>
</evidence>
<feature type="domain" description="FdhE central" evidence="4">
    <location>
        <begin position="178"/>
        <end position="215"/>
    </location>
</feature>
<dbReference type="EMBL" id="JABFDB010000011">
    <property type="protein sequence ID" value="NYZ21391.1"/>
    <property type="molecule type" value="Genomic_DNA"/>
</dbReference>
<proteinExistence type="inferred from homology"/>
<dbReference type="PANTHER" id="PTHR37689">
    <property type="entry name" value="PROTEIN FDHE"/>
    <property type="match status" value="1"/>
</dbReference>
<keyword evidence="7" id="KW-1185">Reference proteome</keyword>
<evidence type="ECO:0000256" key="2">
    <source>
        <dbReference type="HAMAP-Rule" id="MF_00611"/>
    </source>
</evidence>
<evidence type="ECO:0000313" key="6">
    <source>
        <dbReference type="EMBL" id="NYZ21391.1"/>
    </source>
</evidence>
<dbReference type="InterPro" id="IPR056796">
    <property type="entry name" value="FdhE_C"/>
</dbReference>
<comment type="subcellular location">
    <subcellularLocation>
        <location evidence="2">Cytoplasm</location>
    </subcellularLocation>
</comment>